<feature type="region of interest" description="Disordered" evidence="1">
    <location>
        <begin position="35"/>
        <end position="58"/>
    </location>
</feature>
<gene>
    <name evidence="2" type="ORF">Tco_0840106</name>
</gene>
<protein>
    <recommendedName>
        <fullName evidence="4">RNA-directed DNA polymerase, eukaryota, reverse transcriptase zinc-binding domain protein</fullName>
    </recommendedName>
</protein>
<dbReference type="InterPro" id="IPR052343">
    <property type="entry name" value="Retrotransposon-Effector_Assoc"/>
</dbReference>
<proteinExistence type="predicted"/>
<reference evidence="2" key="1">
    <citation type="journal article" date="2022" name="Int. J. Mol. Sci.">
        <title>Draft Genome of Tanacetum Coccineum: Genomic Comparison of Closely Related Tanacetum-Family Plants.</title>
        <authorList>
            <person name="Yamashiro T."/>
            <person name="Shiraishi A."/>
            <person name="Nakayama K."/>
            <person name="Satake H."/>
        </authorList>
    </citation>
    <scope>NUCLEOTIDE SEQUENCE</scope>
</reference>
<organism evidence="2 3">
    <name type="scientific">Tanacetum coccineum</name>
    <dbReference type="NCBI Taxonomy" id="301880"/>
    <lineage>
        <taxon>Eukaryota</taxon>
        <taxon>Viridiplantae</taxon>
        <taxon>Streptophyta</taxon>
        <taxon>Embryophyta</taxon>
        <taxon>Tracheophyta</taxon>
        <taxon>Spermatophyta</taxon>
        <taxon>Magnoliopsida</taxon>
        <taxon>eudicotyledons</taxon>
        <taxon>Gunneridae</taxon>
        <taxon>Pentapetalae</taxon>
        <taxon>asterids</taxon>
        <taxon>campanulids</taxon>
        <taxon>Asterales</taxon>
        <taxon>Asteraceae</taxon>
        <taxon>Asteroideae</taxon>
        <taxon>Anthemideae</taxon>
        <taxon>Anthemidinae</taxon>
        <taxon>Tanacetum</taxon>
    </lineage>
</organism>
<keyword evidence="3" id="KW-1185">Reference proteome</keyword>
<dbReference type="EMBL" id="BQNB010012604">
    <property type="protein sequence ID" value="GJT05644.1"/>
    <property type="molecule type" value="Genomic_DNA"/>
</dbReference>
<evidence type="ECO:0000313" key="3">
    <source>
        <dbReference type="Proteomes" id="UP001151760"/>
    </source>
</evidence>
<comment type="caution">
    <text evidence="2">The sequence shown here is derived from an EMBL/GenBank/DDBJ whole genome shotgun (WGS) entry which is preliminary data.</text>
</comment>
<evidence type="ECO:0000256" key="1">
    <source>
        <dbReference type="SAM" id="MobiDB-lite"/>
    </source>
</evidence>
<dbReference type="Proteomes" id="UP001151760">
    <property type="component" value="Unassembled WGS sequence"/>
</dbReference>
<dbReference type="PANTHER" id="PTHR46890">
    <property type="entry name" value="NON-LTR RETROLELEMENT REVERSE TRANSCRIPTASE-LIKE PROTEIN-RELATED"/>
    <property type="match status" value="1"/>
</dbReference>
<evidence type="ECO:0000313" key="2">
    <source>
        <dbReference type="EMBL" id="GJT05644.1"/>
    </source>
</evidence>
<sequence>MFPPLALQDTAGRSLTAQLFIILLAKPSLLLGNSIRNEGGRAPNNKRKEYKKRQVDADSQINQDVGSKAQNNNCNMKGKGVEEIRSSANNFSILNSLPKDNDQEIRILKGRMIVDEFLNKNLQPNLIESMTWSKYMIHYFKEKWESDKQNENNEGIEVEEVEDVSNSSRGTKNFIEKNEVNGIDRRDLWKVLINDNRFTHGNPWCIVGDMNVILNPKEHSCGPSIMTSDMIDCQRLLITIEVGVKIKWLCDADKNNKYFYSVLKGKSNKSKVFSLCDDSGISYKQDQIPKLFLKHFEKFLGSSYHVQDIISSETLFRRKLSPDAAEKMISSISDAEIKRAMFDIDDLKDHGPDGFTTVFFKQAWNIVGVDTCKAVKEFFSSGKMLGELNATLVLTNRIKFSLKNLVSCNQSAFIPGRHIQDNILLTQEIMKGMFCCFGFHKKMVNWIMQCVTTVAFTLNINGERVGYFRGGRGLRLGALDEFSVCFGLHPNHSKSTVFFGSMKEDECSAISVILPFVAGKLPVRYLSVPLILLEVLGVIAVENILECQRLKRFLYA</sequence>
<dbReference type="PANTHER" id="PTHR46890:SF48">
    <property type="entry name" value="RNA-DIRECTED DNA POLYMERASE"/>
    <property type="match status" value="1"/>
</dbReference>
<reference evidence="2" key="2">
    <citation type="submission" date="2022-01" db="EMBL/GenBank/DDBJ databases">
        <authorList>
            <person name="Yamashiro T."/>
            <person name="Shiraishi A."/>
            <person name="Satake H."/>
            <person name="Nakayama K."/>
        </authorList>
    </citation>
    <scope>NUCLEOTIDE SEQUENCE</scope>
</reference>
<evidence type="ECO:0008006" key="4">
    <source>
        <dbReference type="Google" id="ProtNLM"/>
    </source>
</evidence>
<accession>A0ABQ5AUG6</accession>
<name>A0ABQ5AUG6_9ASTR</name>